<accession>A0AAV4MXE8</accession>
<evidence type="ECO:0000313" key="1">
    <source>
        <dbReference type="EMBL" id="GIX76413.1"/>
    </source>
</evidence>
<proteinExistence type="predicted"/>
<comment type="caution">
    <text evidence="1">The sequence shown here is derived from an EMBL/GenBank/DDBJ whole genome shotgun (WGS) entry which is preliminary data.</text>
</comment>
<dbReference type="AlphaFoldDB" id="A0AAV4MXE8"/>
<evidence type="ECO:0000313" key="2">
    <source>
        <dbReference type="Proteomes" id="UP001054945"/>
    </source>
</evidence>
<reference evidence="1 2" key="1">
    <citation type="submission" date="2021-06" db="EMBL/GenBank/DDBJ databases">
        <title>Caerostris extrusa draft genome.</title>
        <authorList>
            <person name="Kono N."/>
            <person name="Arakawa K."/>
        </authorList>
    </citation>
    <scope>NUCLEOTIDE SEQUENCE [LARGE SCALE GENOMIC DNA]</scope>
</reference>
<gene>
    <name evidence="1" type="ORF">CEXT_111161</name>
</gene>
<protein>
    <submittedName>
        <fullName evidence="1">Uncharacterized protein</fullName>
    </submittedName>
</protein>
<name>A0AAV4MXE8_CAEEX</name>
<dbReference type="EMBL" id="BPLR01002662">
    <property type="protein sequence ID" value="GIX76413.1"/>
    <property type="molecule type" value="Genomic_DNA"/>
</dbReference>
<dbReference type="Proteomes" id="UP001054945">
    <property type="component" value="Unassembled WGS sequence"/>
</dbReference>
<sequence length="104" mass="11801">MPSSELVHLDLMKANDDKLACQALSQCFSEDLKARATSEEEKSCFMTPTLPSSLSADNFSDRLSSIPTVEFLASFRGLEYQTRFEISQRKRVQEWRESSFPSAI</sequence>
<keyword evidence="2" id="KW-1185">Reference proteome</keyword>
<organism evidence="1 2">
    <name type="scientific">Caerostris extrusa</name>
    <name type="common">Bark spider</name>
    <name type="synonym">Caerostris bankana</name>
    <dbReference type="NCBI Taxonomy" id="172846"/>
    <lineage>
        <taxon>Eukaryota</taxon>
        <taxon>Metazoa</taxon>
        <taxon>Ecdysozoa</taxon>
        <taxon>Arthropoda</taxon>
        <taxon>Chelicerata</taxon>
        <taxon>Arachnida</taxon>
        <taxon>Araneae</taxon>
        <taxon>Araneomorphae</taxon>
        <taxon>Entelegynae</taxon>
        <taxon>Araneoidea</taxon>
        <taxon>Araneidae</taxon>
        <taxon>Caerostris</taxon>
    </lineage>
</organism>